<feature type="region of interest" description="Disordered" evidence="1">
    <location>
        <begin position="112"/>
        <end position="136"/>
    </location>
</feature>
<evidence type="ECO:0000256" key="1">
    <source>
        <dbReference type="SAM" id="MobiDB-lite"/>
    </source>
</evidence>
<accession>A0ABR1MR41</accession>
<protein>
    <submittedName>
        <fullName evidence="2">Uncharacterized protein</fullName>
    </submittedName>
</protein>
<feature type="compositionally biased region" description="Polar residues" evidence="1">
    <location>
        <begin position="122"/>
        <end position="134"/>
    </location>
</feature>
<dbReference type="EMBL" id="JBBPDW010000002">
    <property type="protein sequence ID" value="KAK7555819.1"/>
    <property type="molecule type" value="Genomic_DNA"/>
</dbReference>
<comment type="caution">
    <text evidence="2">The sequence shown here is derived from an EMBL/GenBank/DDBJ whole genome shotgun (WGS) entry which is preliminary data.</text>
</comment>
<keyword evidence="3" id="KW-1185">Reference proteome</keyword>
<sequence length="215" mass="23689">MAVESRVHDCVTDDAMDAERAPVRAGGRVGPGLVSLLLRGPPPGNNNGHPWLSMPPPPPFCWSGCAGVVQVPDLCYLRACRARGAWWRPDCRPWPCRTNECNKSSLMPGSRSAGHAHFGCQSRENGSRKTSQGSRIRRSRVGFGRSVNVVACGRSSWSFSRAKSQPQQQHHPASERVAYGRRLLLWCFSNICASSASIWTAGRRQIVPVLPFRTR</sequence>
<proteinExistence type="predicted"/>
<reference evidence="2 3" key="1">
    <citation type="submission" date="2024-04" db="EMBL/GenBank/DDBJ databases">
        <title>Phyllosticta paracitricarpa is synonymous to the EU quarantine fungus P. citricarpa based on phylogenomic analyses.</title>
        <authorList>
            <consortium name="Lawrence Berkeley National Laboratory"/>
            <person name="Van Ingen-Buijs V.A."/>
            <person name="Van Westerhoven A.C."/>
            <person name="Haridas S."/>
            <person name="Skiadas P."/>
            <person name="Martin F."/>
            <person name="Groenewald J.Z."/>
            <person name="Crous P.W."/>
            <person name="Seidl M.F."/>
        </authorList>
    </citation>
    <scope>NUCLEOTIDE SEQUENCE [LARGE SCALE GENOMIC DNA]</scope>
    <source>
        <strain evidence="2 3">CBS 122670</strain>
    </source>
</reference>
<evidence type="ECO:0000313" key="3">
    <source>
        <dbReference type="Proteomes" id="UP001365128"/>
    </source>
</evidence>
<organism evidence="2 3">
    <name type="scientific">Phyllosticta citricarpa</name>
    <dbReference type="NCBI Taxonomy" id="55181"/>
    <lineage>
        <taxon>Eukaryota</taxon>
        <taxon>Fungi</taxon>
        <taxon>Dikarya</taxon>
        <taxon>Ascomycota</taxon>
        <taxon>Pezizomycotina</taxon>
        <taxon>Dothideomycetes</taxon>
        <taxon>Dothideomycetes incertae sedis</taxon>
        <taxon>Botryosphaeriales</taxon>
        <taxon>Phyllostictaceae</taxon>
        <taxon>Phyllosticta</taxon>
    </lineage>
</organism>
<evidence type="ECO:0000313" key="2">
    <source>
        <dbReference type="EMBL" id="KAK7555819.1"/>
    </source>
</evidence>
<name>A0ABR1MR41_9PEZI</name>
<gene>
    <name evidence="2" type="ORF">IWX46DRAFT_659663</name>
</gene>
<dbReference type="Proteomes" id="UP001365128">
    <property type="component" value="Unassembled WGS sequence"/>
</dbReference>